<feature type="signal peptide" evidence="1">
    <location>
        <begin position="1"/>
        <end position="22"/>
    </location>
</feature>
<dbReference type="RefSeq" id="WP_200105090.1">
    <property type="nucleotide sequence ID" value="NZ_JAEHFV010000001.1"/>
</dbReference>
<comment type="caution">
    <text evidence="2">The sequence shown here is derived from an EMBL/GenBank/DDBJ whole genome shotgun (WGS) entry which is preliminary data.</text>
</comment>
<proteinExistence type="predicted"/>
<reference evidence="2" key="1">
    <citation type="submission" date="2020-12" db="EMBL/GenBank/DDBJ databases">
        <title>Bacterial novel species Flavobacterium sp. SE-1-e isolated from soil.</title>
        <authorList>
            <person name="Jung H.-Y."/>
        </authorList>
    </citation>
    <scope>NUCLEOTIDE SEQUENCE</scope>
    <source>
        <strain evidence="2">SE-1-e</strain>
    </source>
</reference>
<accession>A0A934UJ73</accession>
<organism evidence="2 3">
    <name type="scientific">Flavobacterium agrisoli</name>
    <dbReference type="NCBI Taxonomy" id="2793066"/>
    <lineage>
        <taxon>Bacteria</taxon>
        <taxon>Pseudomonadati</taxon>
        <taxon>Bacteroidota</taxon>
        <taxon>Flavobacteriia</taxon>
        <taxon>Flavobacteriales</taxon>
        <taxon>Flavobacteriaceae</taxon>
        <taxon>Flavobacterium</taxon>
    </lineage>
</organism>
<name>A0A934UJ73_9FLAO</name>
<evidence type="ECO:0000256" key="1">
    <source>
        <dbReference type="SAM" id="SignalP"/>
    </source>
</evidence>
<evidence type="ECO:0000313" key="3">
    <source>
        <dbReference type="Proteomes" id="UP000609172"/>
    </source>
</evidence>
<dbReference type="Proteomes" id="UP000609172">
    <property type="component" value="Unassembled WGS sequence"/>
</dbReference>
<dbReference type="AlphaFoldDB" id="A0A934UJ73"/>
<protein>
    <submittedName>
        <fullName evidence="2">Secretion protein</fullName>
    </submittedName>
</protein>
<keyword evidence="1" id="KW-0732">Signal</keyword>
<gene>
    <name evidence="2" type="ORF">I5M07_04970</name>
</gene>
<dbReference type="EMBL" id="JAEHFV010000001">
    <property type="protein sequence ID" value="MBK0369183.1"/>
    <property type="molecule type" value="Genomic_DNA"/>
</dbReference>
<feature type="chain" id="PRO_5037278575" evidence="1">
    <location>
        <begin position="23"/>
        <end position="136"/>
    </location>
</feature>
<sequence length="136" mass="14999">MKTILKLSLVCALLFTGVTTYAEGGNGDFKLHVIKNDKNKISFCLNHVKKAKVSIYEKDGTLVYSENSVGSSEGILKTFSLEEFPAGKYFLEIENNDKKVIHEITVTSSSASLSRNAVTEIYKNNINESNSNVASR</sequence>
<keyword evidence="3" id="KW-1185">Reference proteome</keyword>
<evidence type="ECO:0000313" key="2">
    <source>
        <dbReference type="EMBL" id="MBK0369183.1"/>
    </source>
</evidence>